<dbReference type="InterPro" id="IPR036385">
    <property type="entry name" value="RuBisCO_ssu_sf"/>
</dbReference>
<comment type="subunit">
    <text evidence="7 8">Heterohexadecamer of 8 large and 8 small subunits.</text>
</comment>
<evidence type="ECO:0000256" key="7">
    <source>
        <dbReference type="HAMAP-Rule" id="MF_00860"/>
    </source>
</evidence>
<dbReference type="Pfam" id="PF00101">
    <property type="entry name" value="RuBisCO_small"/>
    <property type="match status" value="1"/>
</dbReference>
<evidence type="ECO:0000313" key="10">
    <source>
        <dbReference type="EMBL" id="CAJ1941833.1"/>
    </source>
</evidence>
<organism evidence="10 11">
    <name type="scientific">Sphenostylis stenocarpa</name>
    <dbReference type="NCBI Taxonomy" id="92480"/>
    <lineage>
        <taxon>Eukaryota</taxon>
        <taxon>Viridiplantae</taxon>
        <taxon>Streptophyta</taxon>
        <taxon>Embryophyta</taxon>
        <taxon>Tracheophyta</taxon>
        <taxon>Spermatophyta</taxon>
        <taxon>Magnoliopsida</taxon>
        <taxon>eudicotyledons</taxon>
        <taxon>Gunneridae</taxon>
        <taxon>Pentapetalae</taxon>
        <taxon>rosids</taxon>
        <taxon>fabids</taxon>
        <taxon>Fabales</taxon>
        <taxon>Fabaceae</taxon>
        <taxon>Papilionoideae</taxon>
        <taxon>50 kb inversion clade</taxon>
        <taxon>NPAAA clade</taxon>
        <taxon>indigoferoid/millettioid clade</taxon>
        <taxon>Phaseoleae</taxon>
        <taxon>Sphenostylis</taxon>
    </lineage>
</organism>
<keyword evidence="2 7" id="KW-0602">Photosynthesis</keyword>
<keyword evidence="4 7" id="KW-0934">Plastid</keyword>
<dbReference type="HAMAP" id="MF_00859">
    <property type="entry name" value="RuBisCO_S_bact"/>
    <property type="match status" value="1"/>
</dbReference>
<comment type="miscellaneous">
    <text evidence="7">The basic functional RuBisCO is composed of a large chain homodimer in a 'head-to-tail' conformation. In form I RuBisCO this homodimer is arranged in a barrel-like tetramer with the small subunits forming a tetrameric 'cap' on each end of the 'barrel'.</text>
</comment>
<dbReference type="FunFam" id="3.30.190.10:FF:000001">
    <property type="entry name" value="Ribulose bisphosphate carboxylase small chain, chloroplastic"/>
    <property type="match status" value="1"/>
</dbReference>
<evidence type="ECO:0000256" key="1">
    <source>
        <dbReference type="ARBA" id="ARBA00022528"/>
    </source>
</evidence>
<dbReference type="GO" id="GO:0019253">
    <property type="term" value="P:reductive pentose-phosphate cycle"/>
    <property type="evidence" value="ECO:0007669"/>
    <property type="project" value="UniProtKB-UniRule"/>
</dbReference>
<dbReference type="SUPFAM" id="SSF55239">
    <property type="entry name" value="RuBisCO, small subunit"/>
    <property type="match status" value="1"/>
</dbReference>
<reference evidence="10" key="1">
    <citation type="submission" date="2023-10" db="EMBL/GenBank/DDBJ databases">
        <authorList>
            <person name="Domelevo Entfellner J.-B."/>
        </authorList>
    </citation>
    <scope>NUCLEOTIDE SEQUENCE</scope>
</reference>
<gene>
    <name evidence="7" type="primary">RBCS</name>
    <name evidence="10" type="ORF">AYBTSS11_LOCUS10501</name>
</gene>
<keyword evidence="5 7" id="KW-0601">Photorespiration</keyword>
<dbReference type="Gramene" id="rna-AYBTSS11_LOCUS10501">
    <property type="protein sequence ID" value="CAJ1941833.1"/>
    <property type="gene ID" value="gene-AYBTSS11_LOCUS10501"/>
</dbReference>
<comment type="function">
    <text evidence="7 8">RuBisCO catalyzes two reactions: the carboxylation of D-ribulose 1,5-bisphosphate, the primary event in carbon dioxide fixation, as well as the oxidative fragmentation of the pentose substrate. Both reactions occur simultaneously and in competition at the same active site. Although the small subunit is not catalytic it is essential for maximal activity.</text>
</comment>
<dbReference type="GO" id="GO:0009507">
    <property type="term" value="C:chloroplast"/>
    <property type="evidence" value="ECO:0007669"/>
    <property type="project" value="UniProtKB-SubCell"/>
</dbReference>
<protein>
    <recommendedName>
        <fullName evidence="7">Ribulose bisphosphate carboxylase small subunit, chloroplastic</fullName>
        <shortName evidence="7">RuBisCO small subunit</shortName>
    </recommendedName>
</protein>
<comment type="subcellular location">
    <subcellularLocation>
        <location evidence="7">Plastid</location>
        <location evidence="7">Chloroplast</location>
    </subcellularLocation>
</comment>
<keyword evidence="6 7" id="KW-0120">Carbon dioxide fixation</keyword>
<accession>A0AA86SWX6</accession>
<proteinExistence type="inferred from homology"/>
<evidence type="ECO:0000256" key="5">
    <source>
        <dbReference type="ARBA" id="ARBA00023238"/>
    </source>
</evidence>
<dbReference type="Proteomes" id="UP001189624">
    <property type="component" value="Chromosome 3"/>
</dbReference>
<keyword evidence="3 7" id="KW-0113">Calvin cycle</keyword>
<sequence length="172" mass="19669">MSAGTFSTQVSGAGFVGMKSNSSTLCHSTPSIGWKRKIVSNGSKTYCMKTWNPINNKKFETLSYLPPLSDESIAKEIDYMIRKGWIPCLEFDELGYVRRENSHMAGYYDGRYWTLWKLPMFGCSDSSQVLNEIHECRRTYPNAYIRCLAFDNHRHMQSMAFIVHKPPTAATT</sequence>
<evidence type="ECO:0000256" key="6">
    <source>
        <dbReference type="ARBA" id="ARBA00023300"/>
    </source>
</evidence>
<keyword evidence="11" id="KW-1185">Reference proteome</keyword>
<name>A0AA86SWX6_9FABA</name>
<dbReference type="PANTHER" id="PTHR31262">
    <property type="entry name" value="RIBULOSE BISPHOSPHATE CARBOXYLASE SMALL CHAIN 1, CHLOROPLASTIC"/>
    <property type="match status" value="1"/>
</dbReference>
<evidence type="ECO:0000256" key="2">
    <source>
        <dbReference type="ARBA" id="ARBA00022531"/>
    </source>
</evidence>
<evidence type="ECO:0000256" key="4">
    <source>
        <dbReference type="ARBA" id="ARBA00022640"/>
    </source>
</evidence>
<evidence type="ECO:0000259" key="9">
    <source>
        <dbReference type="SMART" id="SM00961"/>
    </source>
</evidence>
<dbReference type="EMBL" id="OY731400">
    <property type="protein sequence ID" value="CAJ1941833.1"/>
    <property type="molecule type" value="Genomic_DNA"/>
</dbReference>
<evidence type="ECO:0000256" key="8">
    <source>
        <dbReference type="RuleBase" id="RU003627"/>
    </source>
</evidence>
<dbReference type="InterPro" id="IPR024681">
    <property type="entry name" value="RuBisCO_ssu"/>
</dbReference>
<dbReference type="GO" id="GO:0009853">
    <property type="term" value="P:photorespiration"/>
    <property type="evidence" value="ECO:0007669"/>
    <property type="project" value="UniProtKB-UniRule"/>
</dbReference>
<evidence type="ECO:0000313" key="11">
    <source>
        <dbReference type="Proteomes" id="UP001189624"/>
    </source>
</evidence>
<keyword evidence="1 7" id="KW-0150">Chloroplast</keyword>
<dbReference type="InterPro" id="IPR000894">
    <property type="entry name" value="RuBisCO_ssu_dom"/>
</dbReference>
<feature type="domain" description="Ribulose bisphosphate carboxylase small subunit" evidence="9">
    <location>
        <begin position="58"/>
        <end position="166"/>
    </location>
</feature>
<comment type="similarity">
    <text evidence="7 8">Belongs to the RuBisCO small chain family.</text>
</comment>
<dbReference type="SMART" id="SM00961">
    <property type="entry name" value="RuBisCO_small"/>
    <property type="match status" value="1"/>
</dbReference>
<dbReference type="PRINTS" id="PR00152">
    <property type="entry name" value="RUBISCOSMALL"/>
</dbReference>
<dbReference type="GO" id="GO:0016984">
    <property type="term" value="F:ribulose-bisphosphate carboxylase activity"/>
    <property type="evidence" value="ECO:0007669"/>
    <property type="project" value="UniProtKB-UniRule"/>
</dbReference>
<evidence type="ECO:0000256" key="3">
    <source>
        <dbReference type="ARBA" id="ARBA00022567"/>
    </source>
</evidence>
<dbReference type="AlphaFoldDB" id="A0AA86SWX6"/>
<dbReference type="Gene3D" id="3.30.190.10">
    <property type="entry name" value="Ribulose bisphosphate carboxylase, small subunit"/>
    <property type="match status" value="1"/>
</dbReference>
<dbReference type="CDD" id="cd03527">
    <property type="entry name" value="RuBisCO_small"/>
    <property type="match status" value="1"/>
</dbReference>
<dbReference type="PANTHER" id="PTHR31262:SF0">
    <property type="entry name" value="RIBULOSE BISPHOSPHATE CARBOXYLASE SMALL SUBUNIT, CHLOROPLASTIC 1"/>
    <property type="match status" value="1"/>
</dbReference>